<dbReference type="Proteomes" id="UP000272503">
    <property type="component" value="Unassembled WGS sequence"/>
</dbReference>
<sequence length="80" mass="8644">MVARSVSVAAREGTTRELLEATRDRIAQAVEDEKTPARDLAALTKRLMETVREIEAIDAREAEAGNGEEVADGKFSAEAV</sequence>
<reference evidence="2 3" key="1">
    <citation type="submission" date="2018-10" db="EMBL/GenBank/DDBJ databases">
        <authorList>
            <person name="Li J."/>
        </authorList>
    </citation>
    <scope>NUCLEOTIDE SEQUENCE [LARGE SCALE GENOMIC DNA]</scope>
    <source>
        <strain evidence="2 3">IF 016277</strain>
    </source>
</reference>
<comment type="caution">
    <text evidence="2">The sequence shown here is derived from an EMBL/GenBank/DDBJ whole genome shotgun (WGS) entry which is preliminary data.</text>
</comment>
<evidence type="ECO:0000313" key="2">
    <source>
        <dbReference type="EMBL" id="RLP74362.1"/>
    </source>
</evidence>
<proteinExistence type="predicted"/>
<dbReference type="AlphaFoldDB" id="A0A3L7A4Z3"/>
<organism evidence="2 3">
    <name type="scientific">Mycetocola tolaasinivorans</name>
    <dbReference type="NCBI Taxonomy" id="76635"/>
    <lineage>
        <taxon>Bacteria</taxon>
        <taxon>Bacillati</taxon>
        <taxon>Actinomycetota</taxon>
        <taxon>Actinomycetes</taxon>
        <taxon>Micrococcales</taxon>
        <taxon>Microbacteriaceae</taxon>
        <taxon>Mycetocola</taxon>
    </lineage>
</organism>
<keyword evidence="3" id="KW-1185">Reference proteome</keyword>
<name>A0A3L7A4Z3_9MICO</name>
<evidence type="ECO:0000313" key="3">
    <source>
        <dbReference type="Proteomes" id="UP000272503"/>
    </source>
</evidence>
<dbReference type="RefSeq" id="WP_121649444.1">
    <property type="nucleotide sequence ID" value="NZ_RCUX01000011.1"/>
</dbReference>
<evidence type="ECO:0000256" key="1">
    <source>
        <dbReference type="SAM" id="MobiDB-lite"/>
    </source>
</evidence>
<dbReference type="OrthoDB" id="5196675at2"/>
<feature type="region of interest" description="Disordered" evidence="1">
    <location>
        <begin position="59"/>
        <end position="80"/>
    </location>
</feature>
<gene>
    <name evidence="2" type="ORF">D9V32_13520</name>
</gene>
<evidence type="ECO:0008006" key="4">
    <source>
        <dbReference type="Google" id="ProtNLM"/>
    </source>
</evidence>
<dbReference type="EMBL" id="RCUX01000011">
    <property type="protein sequence ID" value="RLP74362.1"/>
    <property type="molecule type" value="Genomic_DNA"/>
</dbReference>
<protein>
    <recommendedName>
        <fullName evidence="4">Terminase small subunit</fullName>
    </recommendedName>
</protein>
<accession>A0A3L7A4Z3</accession>